<dbReference type="Gene3D" id="2.40.10.120">
    <property type="match status" value="1"/>
</dbReference>
<dbReference type="GO" id="GO:0004252">
    <property type="term" value="F:serine-type endopeptidase activity"/>
    <property type="evidence" value="ECO:0007669"/>
    <property type="project" value="InterPro"/>
</dbReference>
<dbReference type="AlphaFoldDB" id="A0A3B0UE78"/>
<keyword evidence="2" id="KW-0378">Hydrolase</keyword>
<reference evidence="3" key="1">
    <citation type="submission" date="2018-06" db="EMBL/GenBank/DDBJ databases">
        <authorList>
            <person name="Zhirakovskaya E."/>
        </authorList>
    </citation>
    <scope>NUCLEOTIDE SEQUENCE</scope>
</reference>
<organism evidence="3">
    <name type="scientific">hydrothermal vent metagenome</name>
    <dbReference type="NCBI Taxonomy" id="652676"/>
    <lineage>
        <taxon>unclassified sequences</taxon>
        <taxon>metagenomes</taxon>
        <taxon>ecological metagenomes</taxon>
    </lineage>
</organism>
<name>A0A3B0UE78_9ZZZZ</name>
<dbReference type="InterPro" id="IPR051201">
    <property type="entry name" value="Chloro_Bact_Ser_Proteases"/>
</dbReference>
<evidence type="ECO:0000256" key="2">
    <source>
        <dbReference type="ARBA" id="ARBA00022801"/>
    </source>
</evidence>
<evidence type="ECO:0000256" key="1">
    <source>
        <dbReference type="ARBA" id="ARBA00022670"/>
    </source>
</evidence>
<dbReference type="PANTHER" id="PTHR43343:SF3">
    <property type="entry name" value="PROTEASE DO-LIKE 8, CHLOROPLASTIC"/>
    <property type="match status" value="1"/>
</dbReference>
<gene>
    <name evidence="3" type="ORF">MNBD_BACTEROID06-527</name>
</gene>
<protein>
    <submittedName>
        <fullName evidence="3">Outer membrane stress sensor protease DegQ, serine protease</fullName>
    </submittedName>
</protein>
<dbReference type="GO" id="GO:0006508">
    <property type="term" value="P:proteolysis"/>
    <property type="evidence" value="ECO:0007669"/>
    <property type="project" value="UniProtKB-KW"/>
</dbReference>
<dbReference type="InterPro" id="IPR036034">
    <property type="entry name" value="PDZ_sf"/>
</dbReference>
<dbReference type="InterPro" id="IPR009003">
    <property type="entry name" value="Peptidase_S1_PA"/>
</dbReference>
<proteinExistence type="predicted"/>
<sequence length="343" mass="36651">MKKHIFLAFLFAFFVFSVSAQSYSKLFKKVGPTVVFIKVESKELVTDRATLTKQMVTTSGLGSGVVVKEDGSIMTANHVIADAENIIVEFANGEEVPANVVTGSKDADVALIKLVWIPKNMQVATLGDSKTTEIGERVIIIGAPYGLSHSLSTGVISGRHIEKDNKNDFVESEFFQTDAAINHGNSGGPMFNMKGEVIGLVSSILSESGGFEGIGFAATSNVAKQQLLGKQPFWFGVEFETVTGELAKIFNLPQESGLAIQKVVSASPAALAGLRAGIYETNIEGAEFLTGGDFVLAIDHFTISPSLNLEEVRAYFANMKSGTPFTIKVFRTGSIIDLVAIAP</sequence>
<dbReference type="Pfam" id="PF13365">
    <property type="entry name" value="Trypsin_2"/>
    <property type="match status" value="1"/>
</dbReference>
<keyword evidence="1 3" id="KW-0645">Protease</keyword>
<dbReference type="PRINTS" id="PR00834">
    <property type="entry name" value="PROTEASES2C"/>
</dbReference>
<dbReference type="SUPFAM" id="SSF50494">
    <property type="entry name" value="Trypsin-like serine proteases"/>
    <property type="match status" value="1"/>
</dbReference>
<dbReference type="InterPro" id="IPR001940">
    <property type="entry name" value="Peptidase_S1C"/>
</dbReference>
<dbReference type="SUPFAM" id="SSF50156">
    <property type="entry name" value="PDZ domain-like"/>
    <property type="match status" value="1"/>
</dbReference>
<dbReference type="Gene3D" id="2.30.42.10">
    <property type="match status" value="1"/>
</dbReference>
<accession>A0A3B0UE78</accession>
<dbReference type="EMBL" id="UOES01000123">
    <property type="protein sequence ID" value="VAW26633.1"/>
    <property type="molecule type" value="Genomic_DNA"/>
</dbReference>
<evidence type="ECO:0000313" key="3">
    <source>
        <dbReference type="EMBL" id="VAW26633.1"/>
    </source>
</evidence>
<dbReference type="PANTHER" id="PTHR43343">
    <property type="entry name" value="PEPTIDASE S12"/>
    <property type="match status" value="1"/>
</dbReference>